<feature type="non-terminal residue" evidence="3">
    <location>
        <position position="85"/>
    </location>
</feature>
<evidence type="ECO:0008006" key="4">
    <source>
        <dbReference type="Google" id="ProtNLM"/>
    </source>
</evidence>
<organism evidence="3">
    <name type="scientific">marine sediment metagenome</name>
    <dbReference type="NCBI Taxonomy" id="412755"/>
    <lineage>
        <taxon>unclassified sequences</taxon>
        <taxon>metagenomes</taxon>
        <taxon>ecological metagenomes</taxon>
    </lineage>
</organism>
<sequence>MKVETLSFQEILSHTPDIFEAVVVAGHRVRQINSRRVAERVDFEDEYVEEDYQIISPVDEDAYVEEEKSTVLAMDDFMNDRLSWR</sequence>
<dbReference type="GO" id="GO:0003899">
    <property type="term" value="F:DNA-directed RNA polymerase activity"/>
    <property type="evidence" value="ECO:0007669"/>
    <property type="project" value="InterPro"/>
</dbReference>
<evidence type="ECO:0000313" key="3">
    <source>
        <dbReference type="EMBL" id="GAJ01277.1"/>
    </source>
</evidence>
<dbReference type="Pfam" id="PF01192">
    <property type="entry name" value="RNA_pol_Rpb6"/>
    <property type="match status" value="1"/>
</dbReference>
<reference evidence="3" key="1">
    <citation type="journal article" date="2014" name="Front. Microbiol.">
        <title>High frequency of phylogenetically diverse reductive dehalogenase-homologous genes in deep subseafloor sedimentary metagenomes.</title>
        <authorList>
            <person name="Kawai M."/>
            <person name="Futagami T."/>
            <person name="Toyoda A."/>
            <person name="Takaki Y."/>
            <person name="Nishi S."/>
            <person name="Hori S."/>
            <person name="Arai W."/>
            <person name="Tsubouchi T."/>
            <person name="Morono Y."/>
            <person name="Uchiyama I."/>
            <person name="Ito T."/>
            <person name="Fujiyama A."/>
            <person name="Inagaki F."/>
            <person name="Takami H."/>
        </authorList>
    </citation>
    <scope>NUCLEOTIDE SEQUENCE</scope>
    <source>
        <strain evidence="3">Expedition CK06-06</strain>
    </source>
</reference>
<comment type="caution">
    <text evidence="3">The sequence shown here is derived from an EMBL/GenBank/DDBJ whole genome shotgun (WGS) entry which is preliminary data.</text>
</comment>
<keyword evidence="1" id="KW-0240">DNA-directed RNA polymerase</keyword>
<name>X1UCG6_9ZZZZ</name>
<dbReference type="EMBL" id="BARW01017347">
    <property type="protein sequence ID" value="GAJ01277.1"/>
    <property type="molecule type" value="Genomic_DNA"/>
</dbReference>
<dbReference type="GO" id="GO:0006351">
    <property type="term" value="P:DNA-templated transcription"/>
    <property type="evidence" value="ECO:0007669"/>
    <property type="project" value="InterPro"/>
</dbReference>
<dbReference type="GO" id="GO:0003677">
    <property type="term" value="F:DNA binding"/>
    <property type="evidence" value="ECO:0007669"/>
    <property type="project" value="InterPro"/>
</dbReference>
<proteinExistence type="predicted"/>
<accession>X1UCG6</accession>
<protein>
    <recommendedName>
        <fullName evidence="4">DNA-directed RNA polymerase</fullName>
    </recommendedName>
</protein>
<dbReference type="GO" id="GO:0000428">
    <property type="term" value="C:DNA-directed RNA polymerase complex"/>
    <property type="evidence" value="ECO:0007669"/>
    <property type="project" value="UniProtKB-KW"/>
</dbReference>
<evidence type="ECO:0000256" key="2">
    <source>
        <dbReference type="ARBA" id="ARBA00023163"/>
    </source>
</evidence>
<gene>
    <name evidence="3" type="ORF">S12H4_29993</name>
</gene>
<dbReference type="SMART" id="SM01409">
    <property type="entry name" value="RNA_pol_Rpb6"/>
    <property type="match status" value="1"/>
</dbReference>
<dbReference type="InterPro" id="IPR006110">
    <property type="entry name" value="Pol_omega/Rpo6/RPB6"/>
</dbReference>
<dbReference type="AlphaFoldDB" id="X1UCG6"/>
<evidence type="ECO:0000256" key="1">
    <source>
        <dbReference type="ARBA" id="ARBA00022478"/>
    </source>
</evidence>
<keyword evidence="2" id="KW-0804">Transcription</keyword>